<dbReference type="EMBL" id="QJKJ01009212">
    <property type="protein sequence ID" value="RDX77302.1"/>
    <property type="molecule type" value="Genomic_DNA"/>
</dbReference>
<reference evidence="2" key="1">
    <citation type="submission" date="2018-05" db="EMBL/GenBank/DDBJ databases">
        <title>Draft genome of Mucuna pruriens seed.</title>
        <authorList>
            <person name="Nnadi N.E."/>
            <person name="Vos R."/>
            <person name="Hasami M.H."/>
            <person name="Devisetty U.K."/>
            <person name="Aguiy J.C."/>
        </authorList>
    </citation>
    <scope>NUCLEOTIDE SEQUENCE [LARGE SCALE GENOMIC DNA]</scope>
    <source>
        <strain evidence="2">JCA_2017</strain>
    </source>
</reference>
<organism evidence="2 3">
    <name type="scientific">Mucuna pruriens</name>
    <name type="common">Velvet bean</name>
    <name type="synonym">Dolichos pruriens</name>
    <dbReference type="NCBI Taxonomy" id="157652"/>
    <lineage>
        <taxon>Eukaryota</taxon>
        <taxon>Viridiplantae</taxon>
        <taxon>Streptophyta</taxon>
        <taxon>Embryophyta</taxon>
        <taxon>Tracheophyta</taxon>
        <taxon>Spermatophyta</taxon>
        <taxon>Magnoliopsida</taxon>
        <taxon>eudicotyledons</taxon>
        <taxon>Gunneridae</taxon>
        <taxon>Pentapetalae</taxon>
        <taxon>rosids</taxon>
        <taxon>fabids</taxon>
        <taxon>Fabales</taxon>
        <taxon>Fabaceae</taxon>
        <taxon>Papilionoideae</taxon>
        <taxon>50 kb inversion clade</taxon>
        <taxon>NPAAA clade</taxon>
        <taxon>indigoferoid/millettioid clade</taxon>
        <taxon>Phaseoleae</taxon>
        <taxon>Mucuna</taxon>
    </lineage>
</organism>
<accession>A0A371FG90</accession>
<evidence type="ECO:0000259" key="1">
    <source>
        <dbReference type="Pfam" id="PF00078"/>
    </source>
</evidence>
<evidence type="ECO:0000313" key="2">
    <source>
        <dbReference type="EMBL" id="RDX77302.1"/>
    </source>
</evidence>
<dbReference type="InterPro" id="IPR053134">
    <property type="entry name" value="RNA-dir_DNA_polymerase"/>
</dbReference>
<gene>
    <name evidence="2" type="ORF">CR513_42602</name>
</gene>
<dbReference type="InterPro" id="IPR043502">
    <property type="entry name" value="DNA/RNA_pol_sf"/>
</dbReference>
<feature type="non-terminal residue" evidence="2">
    <location>
        <position position="129"/>
    </location>
</feature>
<protein>
    <recommendedName>
        <fullName evidence="1">Reverse transcriptase domain-containing protein</fullName>
    </recommendedName>
</protein>
<sequence>MEKKTISTKFYELDCITRKFPGNGLQVWIVRGNKKIAKHCYELSLNISKGKVFEPKIQVVVVFNDDILVYSHTHDEHEHLKVLLEVLKEKNLYAKFSKCEFWLEKVNFLGHVISIKGIIIDSTKVDAML</sequence>
<dbReference type="InterPro" id="IPR043128">
    <property type="entry name" value="Rev_trsase/Diguanyl_cyclase"/>
</dbReference>
<dbReference type="PANTHER" id="PTHR24559">
    <property type="entry name" value="TRANSPOSON TY3-I GAG-POL POLYPROTEIN"/>
    <property type="match status" value="1"/>
</dbReference>
<dbReference type="SUPFAM" id="SSF56672">
    <property type="entry name" value="DNA/RNA polymerases"/>
    <property type="match status" value="1"/>
</dbReference>
<comment type="caution">
    <text evidence="2">The sequence shown here is derived from an EMBL/GenBank/DDBJ whole genome shotgun (WGS) entry which is preliminary data.</text>
</comment>
<dbReference type="AlphaFoldDB" id="A0A371FG90"/>
<dbReference type="Pfam" id="PF00078">
    <property type="entry name" value="RVT_1"/>
    <property type="match status" value="1"/>
</dbReference>
<proteinExistence type="predicted"/>
<dbReference type="Proteomes" id="UP000257109">
    <property type="component" value="Unassembled WGS sequence"/>
</dbReference>
<keyword evidence="3" id="KW-1185">Reference proteome</keyword>
<dbReference type="Gene3D" id="3.30.70.270">
    <property type="match status" value="1"/>
</dbReference>
<name>A0A371FG90_MUCPR</name>
<evidence type="ECO:0000313" key="3">
    <source>
        <dbReference type="Proteomes" id="UP000257109"/>
    </source>
</evidence>
<dbReference type="PANTHER" id="PTHR24559:SF444">
    <property type="entry name" value="REVERSE TRANSCRIPTASE DOMAIN-CONTAINING PROTEIN"/>
    <property type="match status" value="1"/>
</dbReference>
<feature type="domain" description="Reverse transcriptase" evidence="1">
    <location>
        <begin position="58"/>
        <end position="113"/>
    </location>
</feature>
<dbReference type="InterPro" id="IPR000477">
    <property type="entry name" value="RT_dom"/>
</dbReference>